<dbReference type="AlphaFoldDB" id="A0A6C0KZ86"/>
<accession>A0A6C0KZ86</accession>
<reference evidence="1" key="1">
    <citation type="journal article" date="2020" name="Nature">
        <title>Giant virus diversity and host interactions through global metagenomics.</title>
        <authorList>
            <person name="Schulz F."/>
            <person name="Roux S."/>
            <person name="Paez-Espino D."/>
            <person name="Jungbluth S."/>
            <person name="Walsh D.A."/>
            <person name="Denef V.J."/>
            <person name="McMahon K.D."/>
            <person name="Konstantinidis K.T."/>
            <person name="Eloe-Fadrosh E.A."/>
            <person name="Kyrpides N.C."/>
            <person name="Woyke T."/>
        </authorList>
    </citation>
    <scope>NUCLEOTIDE SEQUENCE</scope>
    <source>
        <strain evidence="1">GVMAG-S-3300013286-35</strain>
    </source>
</reference>
<sequence length="258" mass="29766">MFVWLAAVVAVAFILLSWYAISQKEGFDTYDWSDNWSDLDKAARKGADCKPIVKVHRKFGDLSAWIWTVPKSCEQGLPHTRAIDVIAIPVGFPEGKLVEVLEHEKIHLLQRQMPETWERFYRLAWNYELYTAPPVGMPLELTDFIRANPDTAHKPWAQWNARWWSVPVYPSSKNLSLSGSPVLWWDEQDRVIRNTPPEDWIRFFGSSVHQLEHPHEITAEYLAGPLRNGKMPAKAPDAMIRLRSAWSETSQFPSLEGE</sequence>
<evidence type="ECO:0000313" key="1">
    <source>
        <dbReference type="EMBL" id="QHU21977.1"/>
    </source>
</evidence>
<proteinExistence type="predicted"/>
<name>A0A6C0KZ86_9ZZZZ</name>
<dbReference type="EMBL" id="MN740994">
    <property type="protein sequence ID" value="QHU21977.1"/>
    <property type="molecule type" value="Genomic_DNA"/>
</dbReference>
<protein>
    <submittedName>
        <fullName evidence="1">Uncharacterized protein</fullName>
    </submittedName>
</protein>
<organism evidence="1">
    <name type="scientific">viral metagenome</name>
    <dbReference type="NCBI Taxonomy" id="1070528"/>
    <lineage>
        <taxon>unclassified sequences</taxon>
        <taxon>metagenomes</taxon>
        <taxon>organismal metagenomes</taxon>
    </lineage>
</organism>